<proteinExistence type="predicted"/>
<dbReference type="Pfam" id="PF14043">
    <property type="entry name" value="WVELL"/>
    <property type="match status" value="1"/>
</dbReference>
<keyword evidence="2" id="KW-1185">Reference proteome</keyword>
<name>A0ABT5VI63_9BACI</name>
<reference evidence="1" key="1">
    <citation type="submission" date="2024-05" db="EMBL/GenBank/DDBJ databases">
        <title>Alkalihalobacillus sp. strain MEB203 novel alkaliphilic bacterium from Lonar Lake, India.</title>
        <authorList>
            <person name="Joshi A."/>
            <person name="Thite S."/>
            <person name="Mengade P."/>
        </authorList>
    </citation>
    <scope>NUCLEOTIDE SEQUENCE</scope>
    <source>
        <strain evidence="1">MEB 203</strain>
    </source>
</reference>
<sequence length="88" mass="10562">MNERIERLADQLLKRNDQLSYGQARKWVENLWEDFEATRAKSGRTYDGPEKTEQIVLQWITNYGPYLHEYASKNEKFKHLLEDDSLKN</sequence>
<gene>
    <name evidence="1" type="ORF">N7Z68_15965</name>
</gene>
<organism evidence="1 2">
    <name type="scientific">Alkalihalobacterium chitinilyticum</name>
    <dbReference type="NCBI Taxonomy" id="2980103"/>
    <lineage>
        <taxon>Bacteria</taxon>
        <taxon>Bacillati</taxon>
        <taxon>Bacillota</taxon>
        <taxon>Bacilli</taxon>
        <taxon>Bacillales</taxon>
        <taxon>Bacillaceae</taxon>
        <taxon>Alkalihalobacterium</taxon>
    </lineage>
</organism>
<evidence type="ECO:0000313" key="2">
    <source>
        <dbReference type="Proteomes" id="UP001148125"/>
    </source>
</evidence>
<dbReference type="EMBL" id="JAOTPO010000011">
    <property type="protein sequence ID" value="MDE5414856.1"/>
    <property type="molecule type" value="Genomic_DNA"/>
</dbReference>
<dbReference type="InterPro" id="IPR026952">
    <property type="entry name" value="WVELL"/>
</dbReference>
<dbReference type="RefSeq" id="WP_275119461.1">
    <property type="nucleotide sequence ID" value="NZ_JAOTPO010000011.1"/>
</dbReference>
<dbReference type="Proteomes" id="UP001148125">
    <property type="component" value="Unassembled WGS sequence"/>
</dbReference>
<accession>A0ABT5VI63</accession>
<comment type="caution">
    <text evidence="1">The sequence shown here is derived from an EMBL/GenBank/DDBJ whole genome shotgun (WGS) entry which is preliminary data.</text>
</comment>
<evidence type="ECO:0000313" key="1">
    <source>
        <dbReference type="EMBL" id="MDE5414856.1"/>
    </source>
</evidence>
<protein>
    <submittedName>
        <fullName evidence="1">YfhJ family protein</fullName>
    </submittedName>
</protein>